<comment type="similarity">
    <text evidence="2 4">Belongs to the FliE family.</text>
</comment>
<evidence type="ECO:0000256" key="2">
    <source>
        <dbReference type="ARBA" id="ARBA00009272"/>
    </source>
</evidence>
<keyword evidence="3 4" id="KW-0975">Bacterial flagellum</keyword>
<dbReference type="PRINTS" id="PR01006">
    <property type="entry name" value="FLGHOOKFLIE"/>
</dbReference>
<keyword evidence="6" id="KW-0969">Cilium</keyword>
<reference evidence="7" key="1">
    <citation type="journal article" date="2019" name="Int. J. Syst. Evol. Microbiol.">
        <title>The Global Catalogue of Microorganisms (GCM) 10K type strain sequencing project: providing services to taxonomists for standard genome sequencing and annotation.</title>
        <authorList>
            <consortium name="The Broad Institute Genomics Platform"/>
            <consortium name="The Broad Institute Genome Sequencing Center for Infectious Disease"/>
            <person name="Wu L."/>
            <person name="Ma J."/>
        </authorList>
    </citation>
    <scope>NUCLEOTIDE SEQUENCE [LARGE SCALE GENOMIC DNA]</scope>
    <source>
        <strain evidence="7">CGMCC 4.7192</strain>
    </source>
</reference>
<sequence length="102" mass="10813">MAVNFTEAVNAYKQVAGKAQIGSDTKNDPLGEDFASTLKGVATDTLSTMQHAENKTLLAAAGKADVTDVVTAMSEAEVTLQTVVAVRDKVVQAYQEILRMPI</sequence>
<evidence type="ECO:0000313" key="6">
    <source>
        <dbReference type="EMBL" id="MFD2207902.1"/>
    </source>
</evidence>
<dbReference type="Pfam" id="PF02049">
    <property type="entry name" value="FliE"/>
    <property type="match status" value="1"/>
</dbReference>
<proteinExistence type="inferred from homology"/>
<evidence type="ECO:0000256" key="3">
    <source>
        <dbReference type="ARBA" id="ARBA00023143"/>
    </source>
</evidence>
<keyword evidence="7" id="KW-1185">Reference proteome</keyword>
<keyword evidence="6" id="KW-0282">Flagellum</keyword>
<accession>A0ABW5BP04</accession>
<dbReference type="PANTHER" id="PTHR34653:SF1">
    <property type="entry name" value="FLAGELLAR HOOK-BASAL BODY COMPLEX PROTEIN FLIE"/>
    <property type="match status" value="1"/>
</dbReference>
<comment type="caution">
    <text evidence="6">The sequence shown here is derived from an EMBL/GenBank/DDBJ whole genome shotgun (WGS) entry which is preliminary data.</text>
</comment>
<evidence type="ECO:0000313" key="7">
    <source>
        <dbReference type="Proteomes" id="UP001597294"/>
    </source>
</evidence>
<dbReference type="EMBL" id="JBHUII010000013">
    <property type="protein sequence ID" value="MFD2207902.1"/>
    <property type="molecule type" value="Genomic_DNA"/>
</dbReference>
<dbReference type="PANTHER" id="PTHR34653">
    <property type="match status" value="1"/>
</dbReference>
<organism evidence="6 7">
    <name type="scientific">Kiloniella antarctica</name>
    <dbReference type="NCBI Taxonomy" id="1550907"/>
    <lineage>
        <taxon>Bacteria</taxon>
        <taxon>Pseudomonadati</taxon>
        <taxon>Pseudomonadota</taxon>
        <taxon>Alphaproteobacteria</taxon>
        <taxon>Rhodospirillales</taxon>
        <taxon>Kiloniellaceae</taxon>
        <taxon>Kiloniella</taxon>
    </lineage>
</organism>
<evidence type="ECO:0000256" key="5">
    <source>
        <dbReference type="NCBIfam" id="TIGR00205"/>
    </source>
</evidence>
<dbReference type="RefSeq" id="WP_380255001.1">
    <property type="nucleotide sequence ID" value="NZ_JBHUII010000013.1"/>
</dbReference>
<dbReference type="Proteomes" id="UP001597294">
    <property type="component" value="Unassembled WGS sequence"/>
</dbReference>
<dbReference type="HAMAP" id="MF_00724">
    <property type="entry name" value="FliE"/>
    <property type="match status" value="1"/>
</dbReference>
<evidence type="ECO:0000256" key="1">
    <source>
        <dbReference type="ARBA" id="ARBA00004117"/>
    </source>
</evidence>
<evidence type="ECO:0000256" key="4">
    <source>
        <dbReference type="HAMAP-Rule" id="MF_00724"/>
    </source>
</evidence>
<comment type="subcellular location">
    <subcellularLocation>
        <location evidence="1 4">Bacterial flagellum basal body</location>
    </subcellularLocation>
</comment>
<protein>
    <recommendedName>
        <fullName evidence="4 5">Flagellar hook-basal body complex protein FliE</fullName>
    </recommendedName>
</protein>
<name>A0ABW5BP04_9PROT</name>
<dbReference type="InterPro" id="IPR001624">
    <property type="entry name" value="FliE"/>
</dbReference>
<gene>
    <name evidence="4 6" type="primary">fliE</name>
    <name evidence="6" type="ORF">ACFSKO_19985</name>
</gene>
<keyword evidence="6" id="KW-0966">Cell projection</keyword>
<dbReference type="NCBIfam" id="TIGR00205">
    <property type="entry name" value="fliE"/>
    <property type="match status" value="1"/>
</dbReference>